<feature type="coiled-coil region" evidence="4">
    <location>
        <begin position="222"/>
        <end position="350"/>
    </location>
</feature>
<proteinExistence type="inferred from homology"/>
<dbReference type="PANTHER" id="PTHR32114:SF2">
    <property type="entry name" value="ABC TRANSPORTER ABCH.3"/>
    <property type="match status" value="1"/>
</dbReference>
<comment type="similarity">
    <text evidence="1">Belongs to the SMC family. SbcC subfamily.</text>
</comment>
<protein>
    <recommendedName>
        <fullName evidence="3">Nuclease SbcCD subunit C</fullName>
    </recommendedName>
</protein>
<reference evidence="6" key="1">
    <citation type="submission" date="2018-09" db="EMBL/GenBank/DDBJ databases">
        <authorList>
            <person name="Zhu H."/>
        </authorList>
    </citation>
    <scope>NUCLEOTIDE SEQUENCE [LARGE SCALE GENOMIC DNA]</scope>
    <source>
        <strain evidence="6">K2R23-3</strain>
    </source>
</reference>
<accession>A0A385YQ95</accession>
<evidence type="ECO:0000256" key="2">
    <source>
        <dbReference type="ARBA" id="ARBA00011322"/>
    </source>
</evidence>
<feature type="coiled-coil region" evidence="4">
    <location>
        <begin position="426"/>
        <end position="528"/>
    </location>
</feature>
<dbReference type="InterPro" id="IPR027417">
    <property type="entry name" value="P-loop_NTPase"/>
</dbReference>
<name>A0A385YQ95_9BACL</name>
<evidence type="ECO:0000313" key="5">
    <source>
        <dbReference type="EMBL" id="AYC28694.1"/>
    </source>
</evidence>
<dbReference type="PANTHER" id="PTHR32114">
    <property type="entry name" value="ABC TRANSPORTER ABCH.3"/>
    <property type="match status" value="1"/>
</dbReference>
<dbReference type="AlphaFoldDB" id="A0A385YQ95"/>
<dbReference type="Gene3D" id="3.40.50.300">
    <property type="entry name" value="P-loop containing nucleotide triphosphate hydrolases"/>
    <property type="match status" value="1"/>
</dbReference>
<keyword evidence="4" id="KW-0175">Coiled coil</keyword>
<dbReference type="Gene3D" id="1.10.287.1490">
    <property type="match status" value="1"/>
</dbReference>
<keyword evidence="6" id="KW-1185">Reference proteome</keyword>
<dbReference type="OrthoDB" id="1698838at2"/>
<evidence type="ECO:0000256" key="4">
    <source>
        <dbReference type="SAM" id="Coils"/>
    </source>
</evidence>
<dbReference type="RefSeq" id="WP_119882439.1">
    <property type="nucleotide sequence ID" value="NZ_CP032418.1"/>
</dbReference>
<dbReference type="KEGG" id="paek:D3873_01965"/>
<evidence type="ECO:0000256" key="1">
    <source>
        <dbReference type="ARBA" id="ARBA00006930"/>
    </source>
</evidence>
<comment type="subunit">
    <text evidence="2">Heterodimer of SbcC and SbcD.</text>
</comment>
<dbReference type="SUPFAM" id="SSF75712">
    <property type="entry name" value="Rad50 coiled-coil Zn hook"/>
    <property type="match status" value="1"/>
</dbReference>
<organism evidence="5 6">
    <name type="scientific">Paenisporosarcina cavernae</name>
    <dbReference type="NCBI Taxonomy" id="2320858"/>
    <lineage>
        <taxon>Bacteria</taxon>
        <taxon>Bacillati</taxon>
        <taxon>Bacillota</taxon>
        <taxon>Bacilli</taxon>
        <taxon>Bacillales</taxon>
        <taxon>Caryophanaceae</taxon>
        <taxon>Paenisporosarcina</taxon>
    </lineage>
</organism>
<dbReference type="Proteomes" id="UP000265725">
    <property type="component" value="Chromosome"/>
</dbReference>
<dbReference type="SUPFAM" id="SSF52540">
    <property type="entry name" value="P-loop containing nucleoside triphosphate hydrolases"/>
    <property type="match status" value="1"/>
</dbReference>
<dbReference type="EMBL" id="CP032418">
    <property type="protein sequence ID" value="AYC28694.1"/>
    <property type="molecule type" value="Genomic_DNA"/>
</dbReference>
<gene>
    <name evidence="5" type="ORF">D3873_01965</name>
</gene>
<sequence length="652" mass="74828">MKTIKLLSMELENFKGIKNFSLVLNGNSVNVYGDNAVGKSTLFDGFVWLLFDKDSHNVKDFSIKTLNANGNELHNLNHSVQGLFEIDGTEVELKKVYKEVWTRKRGSTESTFTGHETDYYIDGVPKKKKEYTEFVDSIVKEDLFKLITSPTFFNEQLKWKDRRDILLTISGDVTDEEVYATNKELAALPILLKGRTIDDHRKVIAERRKKINEELLTIPVRIDEITKSIPESNENLEELKGEVAGIQLQIDQANNQINNIRNGNSVKEKELQITELTQTLRTFEQEFSNEETKELREKQAKWQEARQNVQFAKREVEKYEQEIKWSNDSIENIERQLVELRNRWNSIDQERFEFHGNTECPTCGQALQGERVEEVKQKALEAFNLNKSNRLLAISEEGKRITERKLPIEEGLQNHTENLAKSQQILADLVDSEQNLANELESLKSNVRDVKEEPEYKNLQIQIDELKASTQSEKEELEEVVQGIESEIGDLRSEMREKNAVIAAQANVENLKARIQDLTDNESLLAAEFQKLDHELHLTEEFIRAKVDLLTDKINGKFKLANFKLFENQINGGLQEVCETTYNGVGYSSLNNAMRINAGLDIIQTLSEHYGIYAPIFVDNAEAVTKLNAIDTQIVSLIVSEQDKTLRVEEAQ</sequence>
<evidence type="ECO:0000313" key="6">
    <source>
        <dbReference type="Proteomes" id="UP000265725"/>
    </source>
</evidence>
<evidence type="ECO:0000256" key="3">
    <source>
        <dbReference type="ARBA" id="ARBA00013368"/>
    </source>
</evidence>